<dbReference type="Gene3D" id="3.30.710.10">
    <property type="entry name" value="Potassium Channel Kv1.1, Chain A"/>
    <property type="match status" value="1"/>
</dbReference>
<proteinExistence type="predicted"/>
<reference evidence="1 2" key="1">
    <citation type="journal article" date="2020" name="ISME J.">
        <title>Uncovering the hidden diversity of litter-decomposition mechanisms in mushroom-forming fungi.</title>
        <authorList>
            <person name="Floudas D."/>
            <person name="Bentzer J."/>
            <person name="Ahren D."/>
            <person name="Johansson T."/>
            <person name="Persson P."/>
            <person name="Tunlid A."/>
        </authorList>
    </citation>
    <scope>NUCLEOTIDE SEQUENCE [LARGE SCALE GENOMIC DNA]</scope>
    <source>
        <strain evidence="1 2">CBS 291.85</strain>
    </source>
</reference>
<sequence length="352" mass="40305">MLQVRHSHILEISSSSSMALLDLAMVIEEKAEPWFDDGNIILLTREESFPRTAFKVHRGVLVRHSEVFQGMLEIPNALSSSETIEGCQVVPMWGDIPVELGNLVKALYDGPSFHNRDIQDFFYLVGILRLATKYFIGHIRNKAIQHLSETWSHTLQGHDAMIDLAIRTPMVNKLSYPFVHPLHVLKLAKETHVRLVIPSALYFLSLYPLEDLLKADHAKLKVEHPSKPSSNLDLSDMQEYTLMFQRRLDIIIDFVRRFCGERLSSQECVSRKACERAMRATAARLSNSWVIRTGPFNFMSQALNQVSQDYTLCSHCREAFVKEASSHRQHLWDELPSIIGLPSWEVLAKEIE</sequence>
<name>A0A8H5FBG2_9AGAR</name>
<organism evidence="1 2">
    <name type="scientific">Tetrapyrgos nigripes</name>
    <dbReference type="NCBI Taxonomy" id="182062"/>
    <lineage>
        <taxon>Eukaryota</taxon>
        <taxon>Fungi</taxon>
        <taxon>Dikarya</taxon>
        <taxon>Basidiomycota</taxon>
        <taxon>Agaricomycotina</taxon>
        <taxon>Agaricomycetes</taxon>
        <taxon>Agaricomycetidae</taxon>
        <taxon>Agaricales</taxon>
        <taxon>Marasmiineae</taxon>
        <taxon>Marasmiaceae</taxon>
        <taxon>Tetrapyrgos</taxon>
    </lineage>
</organism>
<evidence type="ECO:0000313" key="1">
    <source>
        <dbReference type="EMBL" id="KAF5330253.1"/>
    </source>
</evidence>
<evidence type="ECO:0000313" key="2">
    <source>
        <dbReference type="Proteomes" id="UP000559256"/>
    </source>
</evidence>
<dbReference type="InterPro" id="IPR011333">
    <property type="entry name" value="SKP1/BTB/POZ_sf"/>
</dbReference>
<dbReference type="AlphaFoldDB" id="A0A8H5FBG2"/>
<keyword evidence="2" id="KW-1185">Reference proteome</keyword>
<gene>
    <name evidence="1" type="ORF">D9758_014447</name>
</gene>
<accession>A0A8H5FBG2</accession>
<dbReference type="OrthoDB" id="2879636at2759"/>
<dbReference type="Proteomes" id="UP000559256">
    <property type="component" value="Unassembled WGS sequence"/>
</dbReference>
<dbReference type="EMBL" id="JAACJM010000331">
    <property type="protein sequence ID" value="KAF5330253.1"/>
    <property type="molecule type" value="Genomic_DNA"/>
</dbReference>
<comment type="caution">
    <text evidence="1">The sequence shown here is derived from an EMBL/GenBank/DDBJ whole genome shotgun (WGS) entry which is preliminary data.</text>
</comment>
<protein>
    <recommendedName>
        <fullName evidence="3">BTB domain-containing protein</fullName>
    </recommendedName>
</protein>
<evidence type="ECO:0008006" key="3">
    <source>
        <dbReference type="Google" id="ProtNLM"/>
    </source>
</evidence>